<feature type="transmembrane region" description="Helical" evidence="1">
    <location>
        <begin position="81"/>
        <end position="98"/>
    </location>
</feature>
<accession>A0A8J6U4F4</accession>
<keyword evidence="3" id="KW-1185">Reference proteome</keyword>
<feature type="transmembrane region" description="Helical" evidence="1">
    <location>
        <begin position="315"/>
        <end position="335"/>
    </location>
</feature>
<reference evidence="2" key="1">
    <citation type="submission" date="2020-09" db="EMBL/GenBank/DDBJ databases">
        <title>Genome seq and assembly of Tianweitania sp.</title>
        <authorList>
            <person name="Chhetri G."/>
        </authorList>
    </citation>
    <scope>NUCLEOTIDE SEQUENCE</scope>
    <source>
        <strain evidence="2">Rool2</strain>
    </source>
</reference>
<keyword evidence="1" id="KW-0472">Membrane</keyword>
<keyword evidence="1" id="KW-1133">Transmembrane helix</keyword>
<feature type="transmembrane region" description="Helical" evidence="1">
    <location>
        <begin position="459"/>
        <end position="477"/>
    </location>
</feature>
<dbReference type="EMBL" id="JACVVX010000001">
    <property type="protein sequence ID" value="MBD0414205.1"/>
    <property type="molecule type" value="Genomic_DNA"/>
</dbReference>
<dbReference type="RefSeq" id="WP_188163575.1">
    <property type="nucleotide sequence ID" value="NZ_JACVVX010000001.1"/>
</dbReference>
<name>A0A8J6U4F4_9HYPH</name>
<feature type="transmembrane region" description="Helical" evidence="1">
    <location>
        <begin position="397"/>
        <end position="420"/>
    </location>
</feature>
<feature type="transmembrane region" description="Helical" evidence="1">
    <location>
        <begin position="104"/>
        <end position="125"/>
    </location>
</feature>
<feature type="transmembrane region" description="Helical" evidence="1">
    <location>
        <begin position="187"/>
        <end position="216"/>
    </location>
</feature>
<feature type="transmembrane region" description="Helical" evidence="1">
    <location>
        <begin position="6"/>
        <end position="25"/>
    </location>
</feature>
<evidence type="ECO:0000256" key="1">
    <source>
        <dbReference type="SAM" id="Phobius"/>
    </source>
</evidence>
<feature type="transmembrane region" description="Helical" evidence="1">
    <location>
        <begin position="132"/>
        <end position="151"/>
    </location>
</feature>
<organism evidence="2 3">
    <name type="scientific">Oryzicola mucosus</name>
    <dbReference type="NCBI Taxonomy" id="2767425"/>
    <lineage>
        <taxon>Bacteria</taxon>
        <taxon>Pseudomonadati</taxon>
        <taxon>Pseudomonadota</taxon>
        <taxon>Alphaproteobacteria</taxon>
        <taxon>Hyphomicrobiales</taxon>
        <taxon>Phyllobacteriaceae</taxon>
        <taxon>Oryzicola</taxon>
    </lineage>
</organism>
<keyword evidence="1" id="KW-0812">Transmembrane</keyword>
<feature type="transmembrane region" description="Helical" evidence="1">
    <location>
        <begin position="367"/>
        <end position="385"/>
    </location>
</feature>
<evidence type="ECO:0000313" key="2">
    <source>
        <dbReference type="EMBL" id="MBD0414205.1"/>
    </source>
</evidence>
<gene>
    <name evidence="2" type="ORF">ICI42_06015</name>
</gene>
<feature type="transmembrane region" description="Helical" evidence="1">
    <location>
        <begin position="157"/>
        <end position="175"/>
    </location>
</feature>
<feature type="transmembrane region" description="Helical" evidence="1">
    <location>
        <begin position="228"/>
        <end position="248"/>
    </location>
</feature>
<dbReference type="Proteomes" id="UP000643405">
    <property type="component" value="Unassembled WGS sequence"/>
</dbReference>
<comment type="caution">
    <text evidence="2">The sequence shown here is derived from an EMBL/GenBank/DDBJ whole genome shotgun (WGS) entry which is preliminary data.</text>
</comment>
<protein>
    <submittedName>
        <fullName evidence="2">Glycosyltransferase family 39 protein</fullName>
    </submittedName>
</protein>
<evidence type="ECO:0000313" key="3">
    <source>
        <dbReference type="Proteomes" id="UP000643405"/>
    </source>
</evidence>
<proteinExistence type="predicted"/>
<feature type="transmembrane region" description="Helical" evidence="1">
    <location>
        <begin position="435"/>
        <end position="452"/>
    </location>
</feature>
<dbReference type="AlphaFoldDB" id="A0A8J6U4F4"/>
<sequence length="494" mass="55017">MNKGVPIAVFLISFVKFFVVGFLIVPPWGNADEPAHYSYVMEFARGNFVPEHGVSLIDSAAVENQNGAPSKRKNYVLSHPPLYYVMMAPAGFLADVFSDSPVSILYSIRFLSALFAAVGVLFMYLTSRELALSLIGSWFCVVVALATPTFVALSGGISNDVGVFAFAAIGGYYLARFMKGGCRLDETLCILAFVAATLTKSTALPLLVGMVAFFAIQRLFCRGFSLRWIAGVSLVLTPIFLWHLYSFLKYGNWVRLGSLRTKHVLSSENFTIFDFFRASSVVERFIGSFHGHIWLRNDSKDLVMIYLSNGLSRDIFISAVLFMLLIVSLIYSIFIVKYKPIFIKYITVIISASFALFVYFYISNYSIAAPFLAGLIAFLGVFSILNSPIVFITDDALVKFSILTFSAFVLFCLVAIYNIYQVQLITGGIRATHGRYFYAIAPLLLISISGVIDRFRGNSLIFFILASMFLLAESFFWNDVAFPTYRAYEILSAS</sequence>
<feature type="transmembrane region" description="Helical" evidence="1">
    <location>
        <begin position="342"/>
        <end position="361"/>
    </location>
</feature>